<dbReference type="InterPro" id="IPR013217">
    <property type="entry name" value="Methyltransf_12"/>
</dbReference>
<keyword evidence="3" id="KW-1185">Reference proteome</keyword>
<sequence>MADWKEIWSRTRQLPAEKQDLQFLIEADGFNSGAGKIAAPDWLAYTAYVTQLAQISPDDSIYEIGCGSGAFLYPFYQQGHAVGGIDYSASLIEIANMVMPAMNFEVQEALQLDLTHAYDVVIANSVFQYFPSLTYATQVIERMYAKANKRVILLDLNDIAFEEEALAIRKGALSEGEYEEKYKGLDHLFYDRNFVEQLMQGKHVTVQSSDQQIQNYGNNKFRFNVVIEKW</sequence>
<dbReference type="AlphaFoldDB" id="A0AAX3LZK6"/>
<keyword evidence="2" id="KW-0489">Methyltransferase</keyword>
<dbReference type="PANTHER" id="PTHR43861">
    <property type="entry name" value="TRANS-ACONITATE 2-METHYLTRANSFERASE-RELATED"/>
    <property type="match status" value="1"/>
</dbReference>
<dbReference type="RefSeq" id="WP_273613735.1">
    <property type="nucleotide sequence ID" value="NZ_CP117416.1"/>
</dbReference>
<dbReference type="GO" id="GO:0008168">
    <property type="term" value="F:methyltransferase activity"/>
    <property type="evidence" value="ECO:0007669"/>
    <property type="project" value="UniProtKB-KW"/>
</dbReference>
<gene>
    <name evidence="2" type="ORF">PQ456_19750</name>
</gene>
<dbReference type="Pfam" id="PF08242">
    <property type="entry name" value="Methyltransf_12"/>
    <property type="match status" value="1"/>
</dbReference>
<name>A0AAX3LZK6_9BACL</name>
<proteinExistence type="predicted"/>
<keyword evidence="2" id="KW-0808">Transferase</keyword>
<dbReference type="GO" id="GO:0032259">
    <property type="term" value="P:methylation"/>
    <property type="evidence" value="ECO:0007669"/>
    <property type="project" value="UniProtKB-KW"/>
</dbReference>
<evidence type="ECO:0000313" key="2">
    <source>
        <dbReference type="EMBL" id="WCT55355.1"/>
    </source>
</evidence>
<accession>A0AAX3LZK6</accession>
<feature type="domain" description="Methyltransferase type 12" evidence="1">
    <location>
        <begin position="63"/>
        <end position="145"/>
    </location>
</feature>
<dbReference type="KEGG" id="pka:PQ456_19750"/>
<reference evidence="2 3" key="1">
    <citation type="submission" date="2023-02" db="EMBL/GenBank/DDBJ databases">
        <title>Genome sequence of Paenibacillus kyungheensis KACC 18744.</title>
        <authorList>
            <person name="Kim S."/>
            <person name="Heo J."/>
            <person name="Kwon S.-W."/>
        </authorList>
    </citation>
    <scope>NUCLEOTIDE SEQUENCE [LARGE SCALE GENOMIC DNA]</scope>
    <source>
        <strain evidence="2 3">KACC 18744</strain>
    </source>
</reference>
<protein>
    <submittedName>
        <fullName evidence="2">Class I SAM-dependent methyltransferase</fullName>
    </submittedName>
</protein>
<organism evidence="2 3">
    <name type="scientific">Paenibacillus kyungheensis</name>
    <dbReference type="NCBI Taxonomy" id="1452732"/>
    <lineage>
        <taxon>Bacteria</taxon>
        <taxon>Bacillati</taxon>
        <taxon>Bacillota</taxon>
        <taxon>Bacilli</taxon>
        <taxon>Bacillales</taxon>
        <taxon>Paenibacillaceae</taxon>
        <taxon>Paenibacillus</taxon>
    </lineage>
</organism>
<dbReference type="SUPFAM" id="SSF53335">
    <property type="entry name" value="S-adenosyl-L-methionine-dependent methyltransferases"/>
    <property type="match status" value="1"/>
</dbReference>
<evidence type="ECO:0000313" key="3">
    <source>
        <dbReference type="Proteomes" id="UP001220509"/>
    </source>
</evidence>
<dbReference type="Proteomes" id="UP001220509">
    <property type="component" value="Chromosome"/>
</dbReference>
<dbReference type="Gene3D" id="3.40.50.150">
    <property type="entry name" value="Vaccinia Virus protein VP39"/>
    <property type="match status" value="1"/>
</dbReference>
<evidence type="ECO:0000259" key="1">
    <source>
        <dbReference type="Pfam" id="PF08242"/>
    </source>
</evidence>
<dbReference type="InterPro" id="IPR029063">
    <property type="entry name" value="SAM-dependent_MTases_sf"/>
</dbReference>
<dbReference type="EMBL" id="CP117416">
    <property type="protein sequence ID" value="WCT55355.1"/>
    <property type="molecule type" value="Genomic_DNA"/>
</dbReference>
<dbReference type="CDD" id="cd02440">
    <property type="entry name" value="AdoMet_MTases"/>
    <property type="match status" value="1"/>
</dbReference>